<gene>
    <name evidence="4" type="ORF">FHR82_002044</name>
</gene>
<evidence type="ECO:0000256" key="2">
    <source>
        <dbReference type="SAM" id="Phobius"/>
    </source>
</evidence>
<dbReference type="RefSeq" id="WP_184810005.1">
    <property type="nucleotide sequence ID" value="NZ_JACHJQ010000002.1"/>
</dbReference>
<evidence type="ECO:0000313" key="5">
    <source>
        <dbReference type="Proteomes" id="UP000520767"/>
    </source>
</evidence>
<dbReference type="Gene3D" id="2.160.20.80">
    <property type="entry name" value="E3 ubiquitin-protein ligase SopA"/>
    <property type="match status" value="1"/>
</dbReference>
<feature type="domain" description="FtsK" evidence="3">
    <location>
        <begin position="357"/>
        <end position="536"/>
    </location>
</feature>
<keyword evidence="1" id="KW-0547">Nucleotide-binding</keyword>
<name>A0A7W7Q2M7_9PSEU</name>
<dbReference type="AlphaFoldDB" id="A0A7W7Q2M7"/>
<keyword evidence="1" id="KW-0067">ATP-binding</keyword>
<evidence type="ECO:0000259" key="3">
    <source>
        <dbReference type="PROSITE" id="PS50901"/>
    </source>
</evidence>
<dbReference type="Pfam" id="PF13576">
    <property type="entry name" value="Pentapeptide_3"/>
    <property type="match status" value="1"/>
</dbReference>
<sequence length="585" mass="63116">MVTDGGDTPHYKVLSIRMIWAATGVVVVVGVAVAVWLLLAFGGGDAQQRNQLEAIRTAGTIVIGTGGAVALLLAARRQRTAEIALKQKDLDQLAVTRTHELQERVAEDVRLNATERRVTELYTRAVDQLGSDKLPVQLGGLYALERLGQGNVDQRQTIVNVLCAYLRMFTDAAADVDTARQPQQRVREAAGAILATHLREDRAFWPDIDLDLSGASLLGFDLANCRVRSATFRAATFVDDARFARTVFAGDVTFEAATFTGAAGFGATRFDGPAVFESAMFSADAVFTAARFAGGPRFDGATFAATAGFDEAVFDAVPFAELPPDTVKALTSLPTHVAYADIAASREKLVPIGVSDGGTAGLDFAVDPHFVAFMGPKSGKTTLVRTILRGIVDRYTDKEAVILLVDFRRGLRGYLDTKHLLAYAVRAEQLKDMLVDVRNSLRKRLPGPHVTAEQLKNRTWWKGPDLFIVVDDHELTRHRGEDLLEPLREFVPQAKDVGLHLVLVRSTEGAAAGDTVVEALRDVSTPGLVGNGDLREGPLLGEVWPSALMPGRAVALDRLSGRRLVQVAWTGPAEKASDDQGTTSP</sequence>
<keyword evidence="2" id="KW-1133">Transmembrane helix</keyword>
<feature type="transmembrane region" description="Helical" evidence="2">
    <location>
        <begin position="54"/>
        <end position="75"/>
    </location>
</feature>
<dbReference type="Proteomes" id="UP000520767">
    <property type="component" value="Unassembled WGS sequence"/>
</dbReference>
<comment type="caution">
    <text evidence="4">The sequence shown here is derived from an EMBL/GenBank/DDBJ whole genome shotgun (WGS) entry which is preliminary data.</text>
</comment>
<evidence type="ECO:0000313" key="4">
    <source>
        <dbReference type="EMBL" id="MBB4905827.1"/>
    </source>
</evidence>
<dbReference type="GO" id="GO:0003677">
    <property type="term" value="F:DNA binding"/>
    <property type="evidence" value="ECO:0007669"/>
    <property type="project" value="InterPro"/>
</dbReference>
<feature type="transmembrane region" description="Helical" evidence="2">
    <location>
        <begin position="18"/>
        <end position="42"/>
    </location>
</feature>
<dbReference type="GO" id="GO:0005524">
    <property type="term" value="F:ATP binding"/>
    <property type="evidence" value="ECO:0007669"/>
    <property type="project" value="UniProtKB-UniRule"/>
</dbReference>
<dbReference type="InterPro" id="IPR002543">
    <property type="entry name" value="FtsK_dom"/>
</dbReference>
<feature type="binding site" evidence="1">
    <location>
        <begin position="374"/>
        <end position="381"/>
    </location>
    <ligand>
        <name>ATP</name>
        <dbReference type="ChEBI" id="CHEBI:30616"/>
    </ligand>
</feature>
<protein>
    <recommendedName>
        <fullName evidence="3">FtsK domain-containing protein</fullName>
    </recommendedName>
</protein>
<organism evidence="4 5">
    <name type="scientific">Actinophytocola algeriensis</name>
    <dbReference type="NCBI Taxonomy" id="1768010"/>
    <lineage>
        <taxon>Bacteria</taxon>
        <taxon>Bacillati</taxon>
        <taxon>Actinomycetota</taxon>
        <taxon>Actinomycetes</taxon>
        <taxon>Pseudonocardiales</taxon>
        <taxon>Pseudonocardiaceae</taxon>
    </lineage>
</organism>
<dbReference type="EMBL" id="JACHJQ010000002">
    <property type="protein sequence ID" value="MBB4905827.1"/>
    <property type="molecule type" value="Genomic_DNA"/>
</dbReference>
<reference evidence="4 5" key="1">
    <citation type="submission" date="2020-08" db="EMBL/GenBank/DDBJ databases">
        <title>Genomic Encyclopedia of Type Strains, Phase III (KMG-III): the genomes of soil and plant-associated and newly described type strains.</title>
        <authorList>
            <person name="Whitman W."/>
        </authorList>
    </citation>
    <scope>NUCLEOTIDE SEQUENCE [LARGE SCALE GENOMIC DNA]</scope>
    <source>
        <strain evidence="4 5">CECT 8960</strain>
    </source>
</reference>
<keyword evidence="2" id="KW-0472">Membrane</keyword>
<dbReference type="PROSITE" id="PS50901">
    <property type="entry name" value="FTSK"/>
    <property type="match status" value="1"/>
</dbReference>
<accession>A0A7W7Q2M7</accession>
<keyword evidence="5" id="KW-1185">Reference proteome</keyword>
<keyword evidence="2" id="KW-0812">Transmembrane</keyword>
<proteinExistence type="predicted"/>
<dbReference type="Gene3D" id="3.40.50.300">
    <property type="entry name" value="P-loop containing nucleotide triphosphate hydrolases"/>
    <property type="match status" value="1"/>
</dbReference>
<dbReference type="InterPro" id="IPR001646">
    <property type="entry name" value="5peptide_repeat"/>
</dbReference>
<evidence type="ECO:0000256" key="1">
    <source>
        <dbReference type="PROSITE-ProRule" id="PRU00289"/>
    </source>
</evidence>
<dbReference type="InterPro" id="IPR027417">
    <property type="entry name" value="P-loop_NTPase"/>
</dbReference>